<dbReference type="GO" id="GO:0098797">
    <property type="term" value="C:plasma membrane protein complex"/>
    <property type="evidence" value="ECO:0007669"/>
    <property type="project" value="TreeGrafter"/>
</dbReference>
<comment type="caution">
    <text evidence="4">The sequence shown here is derived from an EMBL/GenBank/DDBJ whole genome shotgun (WGS) entry which is preliminary data.</text>
</comment>
<dbReference type="PANTHER" id="PTHR33446:SF2">
    <property type="entry name" value="PROTEIN TONB"/>
    <property type="match status" value="1"/>
</dbReference>
<dbReference type="Proteomes" id="UP000256769">
    <property type="component" value="Unassembled WGS sequence"/>
</dbReference>
<feature type="transmembrane region" description="Helical" evidence="2">
    <location>
        <begin position="91"/>
        <end position="111"/>
    </location>
</feature>
<sequence>MLTIILKIIMCSSFFIAVYYLFLEREKIYTFNRFFLLASLILSYVIPFITFTIPSNETAHGPQLIFEETTQQIASIGAKQSEFNWMSLFGLMYADVSIYLLIKSISAFLAIRRIKGKKIVYQNHHIMLTEANLPPFSFWNTIYIGKNYVKNNMIDPRIFLHEKTHIIQKHSIDIILIDIIMVLTWINPVLFLYKKTLITNHEFLADEAVLNNKFNMKEYQNLIFDEIISRQNLHLTHSFNFINTKKRFIMMNNQKTRFSLLRKTAGITAILASVALFSEKAFASESKNMKSEFLTQQKNPVPLKIPDIQKETLSENPEHNKIFIKNPTARLSEIKEEKLKTIQDTIIPKAKTDSNEGNNTNSTADPVAGQNRTLPEYPGGSKTLREKIGKNMDIASLTSQKGVIKSAAYIHIDAAGNATDIKVSGDNDTFNRELLKTVTAISNETTWKPATENGKAVAAVLKIPVTMSFAQ</sequence>
<dbReference type="PANTHER" id="PTHR33446">
    <property type="entry name" value="PROTEIN TONB-RELATED"/>
    <property type="match status" value="1"/>
</dbReference>
<evidence type="ECO:0000259" key="3">
    <source>
        <dbReference type="Pfam" id="PF05569"/>
    </source>
</evidence>
<dbReference type="EMBL" id="QNUE01000003">
    <property type="protein sequence ID" value="REC68395.1"/>
    <property type="molecule type" value="Genomic_DNA"/>
</dbReference>
<dbReference type="AlphaFoldDB" id="A0A3D9CRH7"/>
<protein>
    <recommendedName>
        <fullName evidence="3">Peptidase M56 domain-containing protein</fullName>
    </recommendedName>
</protein>
<name>A0A3D9CRH7_9FLAO</name>
<organism evidence="4 5">
    <name type="scientific">Chryseobacterium flavum</name>
    <dbReference type="NCBI Taxonomy" id="415851"/>
    <lineage>
        <taxon>Bacteria</taxon>
        <taxon>Pseudomonadati</taxon>
        <taxon>Bacteroidota</taxon>
        <taxon>Flavobacteriia</taxon>
        <taxon>Flavobacteriales</taxon>
        <taxon>Weeksellaceae</taxon>
        <taxon>Chryseobacterium group</taxon>
        <taxon>Chryseobacterium</taxon>
    </lineage>
</organism>
<evidence type="ECO:0000256" key="2">
    <source>
        <dbReference type="SAM" id="Phobius"/>
    </source>
</evidence>
<dbReference type="OrthoDB" id="1522859at2"/>
<dbReference type="Pfam" id="PF05569">
    <property type="entry name" value="Peptidase_M56"/>
    <property type="match status" value="1"/>
</dbReference>
<keyword evidence="2" id="KW-1133">Transmembrane helix</keyword>
<keyword evidence="2" id="KW-0472">Membrane</keyword>
<dbReference type="Gene3D" id="3.30.1150.10">
    <property type="match status" value="1"/>
</dbReference>
<feature type="transmembrane region" description="Helical" evidence="2">
    <location>
        <begin position="34"/>
        <end position="53"/>
    </location>
</feature>
<keyword evidence="2" id="KW-0812">Transmembrane</keyword>
<feature type="transmembrane region" description="Helical" evidence="2">
    <location>
        <begin position="172"/>
        <end position="193"/>
    </location>
</feature>
<dbReference type="RefSeq" id="WP_115957389.1">
    <property type="nucleotide sequence ID" value="NZ_CBCRVL010000001.1"/>
</dbReference>
<evidence type="ECO:0000313" key="5">
    <source>
        <dbReference type="Proteomes" id="UP000256769"/>
    </source>
</evidence>
<feature type="region of interest" description="Disordered" evidence="1">
    <location>
        <begin position="348"/>
        <end position="382"/>
    </location>
</feature>
<accession>A0A3D9CRH7</accession>
<proteinExistence type="predicted"/>
<gene>
    <name evidence="4" type="ORF">DRF59_04970</name>
</gene>
<dbReference type="InterPro" id="IPR008756">
    <property type="entry name" value="Peptidase_M56"/>
</dbReference>
<dbReference type="GO" id="GO:0031992">
    <property type="term" value="F:energy transducer activity"/>
    <property type="evidence" value="ECO:0007669"/>
    <property type="project" value="TreeGrafter"/>
</dbReference>
<dbReference type="InterPro" id="IPR051045">
    <property type="entry name" value="TonB-dependent_transducer"/>
</dbReference>
<feature type="compositionally biased region" description="Polar residues" evidence="1">
    <location>
        <begin position="355"/>
        <end position="364"/>
    </location>
</feature>
<keyword evidence="5" id="KW-1185">Reference proteome</keyword>
<evidence type="ECO:0000313" key="4">
    <source>
        <dbReference type="EMBL" id="REC68395.1"/>
    </source>
</evidence>
<feature type="domain" description="Peptidase M56" evidence="3">
    <location>
        <begin position="157"/>
        <end position="250"/>
    </location>
</feature>
<reference evidence="4 5" key="1">
    <citation type="journal article" date="2007" name="Int. J. Syst. Evol. Microbiol.">
        <title>Chryseobacterium flavum sp. nov., isolated from polluted soil.</title>
        <authorList>
            <person name="Zhou Y."/>
            <person name="Dong J."/>
            <person name="Wang X."/>
            <person name="Huang X."/>
            <person name="Zhang K.Y."/>
            <person name="Zhang Y.Q."/>
            <person name="Guo Y.F."/>
            <person name="Lai R."/>
            <person name="Li W.J."/>
        </authorList>
    </citation>
    <scope>NUCLEOTIDE SEQUENCE [LARGE SCALE GENOMIC DNA]</scope>
    <source>
        <strain evidence="4 5">KCTC 12877</strain>
    </source>
</reference>
<evidence type="ECO:0000256" key="1">
    <source>
        <dbReference type="SAM" id="MobiDB-lite"/>
    </source>
</evidence>
<feature type="transmembrane region" description="Helical" evidence="2">
    <location>
        <begin position="6"/>
        <end position="22"/>
    </location>
</feature>